<feature type="transmembrane region" description="Helical" evidence="1">
    <location>
        <begin position="167"/>
        <end position="187"/>
    </location>
</feature>
<dbReference type="RefSeq" id="WP_232569698.1">
    <property type="nucleotide sequence ID" value="NZ_CP089466.1"/>
</dbReference>
<evidence type="ECO:0000313" key="2">
    <source>
        <dbReference type="EMBL" id="MFC3478833.1"/>
    </source>
</evidence>
<keyword evidence="3" id="KW-1185">Reference proteome</keyword>
<dbReference type="PANTHER" id="PTHR42241:SF2">
    <property type="entry name" value="HYPOTHETICAL MEMBRANE PROTEIN, CONSERVED, DUF998 FAMILY"/>
    <property type="match status" value="1"/>
</dbReference>
<organism evidence="2 3">
    <name type="scientific">Halobacterium litoreum</name>
    <dbReference type="NCBI Taxonomy" id="2039234"/>
    <lineage>
        <taxon>Archaea</taxon>
        <taxon>Methanobacteriati</taxon>
        <taxon>Methanobacteriota</taxon>
        <taxon>Stenosarchaea group</taxon>
        <taxon>Halobacteria</taxon>
        <taxon>Halobacteriales</taxon>
        <taxon>Halobacteriaceae</taxon>
        <taxon>Halobacterium</taxon>
    </lineage>
</organism>
<feature type="transmembrane region" description="Helical" evidence="1">
    <location>
        <begin position="82"/>
        <end position="103"/>
    </location>
</feature>
<dbReference type="AlphaFoldDB" id="A0ABD5NHI5"/>
<name>A0ABD5NHI5_9EURY</name>
<proteinExistence type="predicted"/>
<reference evidence="2 3" key="1">
    <citation type="journal article" date="2019" name="Int. J. Syst. Evol. Microbiol.">
        <title>The Global Catalogue of Microorganisms (GCM) 10K type strain sequencing project: providing services to taxonomists for standard genome sequencing and annotation.</title>
        <authorList>
            <consortium name="The Broad Institute Genomics Platform"/>
            <consortium name="The Broad Institute Genome Sequencing Center for Infectious Disease"/>
            <person name="Wu L."/>
            <person name="Ma J."/>
        </authorList>
    </citation>
    <scope>NUCLEOTIDE SEQUENCE [LARGE SCALE GENOMIC DNA]</scope>
    <source>
        <strain evidence="2 3">CGMCC 1.12562</strain>
    </source>
</reference>
<dbReference type="Pfam" id="PF06197">
    <property type="entry name" value="DUF998"/>
    <property type="match status" value="1"/>
</dbReference>
<dbReference type="InterPro" id="IPR009339">
    <property type="entry name" value="DUF998"/>
</dbReference>
<feature type="transmembrane region" description="Helical" evidence="1">
    <location>
        <begin position="109"/>
        <end position="129"/>
    </location>
</feature>
<keyword evidence="1" id="KW-0472">Membrane</keyword>
<keyword evidence="1" id="KW-1133">Transmembrane helix</keyword>
<feature type="transmembrane region" description="Helical" evidence="1">
    <location>
        <begin position="55"/>
        <end position="75"/>
    </location>
</feature>
<gene>
    <name evidence="2" type="ORF">ACFOKC_13970</name>
</gene>
<protein>
    <submittedName>
        <fullName evidence="2">DUF998 domain-containing protein</fullName>
    </submittedName>
</protein>
<dbReference type="GeneID" id="69118152"/>
<comment type="caution">
    <text evidence="2">The sequence shown here is derived from an EMBL/GenBank/DDBJ whole genome shotgun (WGS) entry which is preliminary data.</text>
</comment>
<keyword evidence="1" id="KW-0812">Transmembrane</keyword>
<feature type="transmembrane region" description="Helical" evidence="1">
    <location>
        <begin position="141"/>
        <end position="161"/>
    </location>
</feature>
<evidence type="ECO:0000256" key="1">
    <source>
        <dbReference type="SAM" id="Phobius"/>
    </source>
</evidence>
<evidence type="ECO:0000313" key="3">
    <source>
        <dbReference type="Proteomes" id="UP001595660"/>
    </source>
</evidence>
<accession>A0ABD5NHI5</accession>
<sequence length="197" mass="20176">MTDSSVPRLARNAGVAAVAVSFAGILAAVATDPAFSWTGSALSDLGVAGDETALLFNYGLLAGGALGVPFAAWYWTAAETRAGRLAAGTFAVASVCMAGVGAFPSDTDLHAPVAIGFYVLGTVALALDASDAVLVGDARRALVWLWVALAHLLFWFAWLGLMAGTGIDGIAIPETAGALAVGAWVVTTTRRTRRRPR</sequence>
<dbReference type="Proteomes" id="UP001595660">
    <property type="component" value="Unassembled WGS sequence"/>
</dbReference>
<dbReference type="PANTHER" id="PTHR42241">
    <property type="entry name" value="HYPOTHETICAL MEMBRANE PROTEIN, CONSERVED, DUF998 FAMILY"/>
    <property type="match status" value="1"/>
</dbReference>
<feature type="transmembrane region" description="Helical" evidence="1">
    <location>
        <begin position="12"/>
        <end position="35"/>
    </location>
</feature>
<dbReference type="EMBL" id="JBHRWN010000002">
    <property type="protein sequence ID" value="MFC3478833.1"/>
    <property type="molecule type" value="Genomic_DNA"/>
</dbReference>